<dbReference type="EMBL" id="CAJVRM010000685">
    <property type="protein sequence ID" value="CAG8982827.1"/>
    <property type="molecule type" value="Genomic_DNA"/>
</dbReference>
<dbReference type="Proteomes" id="UP000701801">
    <property type="component" value="Unassembled WGS sequence"/>
</dbReference>
<protein>
    <recommendedName>
        <fullName evidence="1">DUF7962 domain-containing protein</fullName>
    </recommendedName>
</protein>
<reference evidence="2" key="1">
    <citation type="submission" date="2021-07" db="EMBL/GenBank/DDBJ databases">
        <authorList>
            <person name="Durling M."/>
        </authorList>
    </citation>
    <scope>NUCLEOTIDE SEQUENCE</scope>
</reference>
<dbReference type="InterPro" id="IPR058268">
    <property type="entry name" value="DUF7962"/>
</dbReference>
<dbReference type="Pfam" id="PF25907">
    <property type="entry name" value="DUF7962"/>
    <property type="match status" value="1"/>
</dbReference>
<organism evidence="2 3">
    <name type="scientific">Hymenoscyphus albidus</name>
    <dbReference type="NCBI Taxonomy" id="595503"/>
    <lineage>
        <taxon>Eukaryota</taxon>
        <taxon>Fungi</taxon>
        <taxon>Dikarya</taxon>
        <taxon>Ascomycota</taxon>
        <taxon>Pezizomycotina</taxon>
        <taxon>Leotiomycetes</taxon>
        <taxon>Helotiales</taxon>
        <taxon>Helotiaceae</taxon>
        <taxon>Hymenoscyphus</taxon>
    </lineage>
</organism>
<dbReference type="Gene3D" id="3.40.30.110">
    <property type="match status" value="2"/>
</dbReference>
<gene>
    <name evidence="2" type="ORF">HYALB_00006636</name>
</gene>
<accession>A0A9N9LZZ4</accession>
<name>A0A9N9LZZ4_9HELO</name>
<proteinExistence type="predicted"/>
<evidence type="ECO:0000313" key="3">
    <source>
        <dbReference type="Proteomes" id="UP000701801"/>
    </source>
</evidence>
<evidence type="ECO:0000259" key="1">
    <source>
        <dbReference type="Pfam" id="PF25907"/>
    </source>
</evidence>
<sequence>MPRPDITAIGTLYRRIPILSIGRSIYNDTRLILQKLETLLFMRASQLIPADMPLLKVKGFQRDREEYTGRSWSREGIERVRGEALVDVRGAFERVEGLVFGDGREWNLKGALPPTYISATYFPKVFAWIERFSAAERAAASQLGKLRTIKGPEALEIVSSSDFAEGLHQEGNIEDPTGLKLGQEIEVWPIDSGFRNRDRGTLVRLDGEEVVIERVNGRGVVVRVHAPRHGFRVRVVGGEESRL</sequence>
<keyword evidence="3" id="KW-1185">Reference proteome</keyword>
<dbReference type="AlphaFoldDB" id="A0A9N9LZZ4"/>
<feature type="domain" description="DUF7962" evidence="1">
    <location>
        <begin position="43"/>
        <end position="108"/>
    </location>
</feature>
<dbReference type="OrthoDB" id="202840at2759"/>
<comment type="caution">
    <text evidence="2">The sequence shown here is derived from an EMBL/GenBank/DDBJ whole genome shotgun (WGS) entry which is preliminary data.</text>
</comment>
<evidence type="ECO:0000313" key="2">
    <source>
        <dbReference type="EMBL" id="CAG8982827.1"/>
    </source>
</evidence>